<sequence>MNSKDLKLEKDTIRRHILLIGILFLFSNYTLAQSLVKSQMDQLDSIIRPASNSVGFSVVKDSDLANFKSSLESQLKSIEDELAQISKKNDSLQYLVDLGKTESSNEAQTEQKPVFASSSDSDLPIPLPIFYAIIVVFIIYAGYISLRFFSNQSILRTNEERIINIEKEFEAHKRRAVERERKLKRELIDARRDQGIEPEEDEE</sequence>
<evidence type="ECO:0000256" key="2">
    <source>
        <dbReference type="SAM" id="Phobius"/>
    </source>
</evidence>
<keyword evidence="2" id="KW-0472">Membrane</keyword>
<gene>
    <name evidence="3" type="ORF">SAMN04488519_106188</name>
</gene>
<keyword evidence="4" id="KW-1185">Reference proteome</keyword>
<dbReference type="AlphaFoldDB" id="A0A1I5GZP9"/>
<evidence type="ECO:0000256" key="1">
    <source>
        <dbReference type="SAM" id="Coils"/>
    </source>
</evidence>
<proteinExistence type="predicted"/>
<feature type="coiled-coil region" evidence="1">
    <location>
        <begin position="155"/>
        <end position="193"/>
    </location>
</feature>
<keyword evidence="2" id="KW-0812">Transmembrane</keyword>
<organism evidence="3 4">
    <name type="scientific">Algoriphagus ornithinivorans</name>
    <dbReference type="NCBI Taxonomy" id="226506"/>
    <lineage>
        <taxon>Bacteria</taxon>
        <taxon>Pseudomonadati</taxon>
        <taxon>Bacteroidota</taxon>
        <taxon>Cytophagia</taxon>
        <taxon>Cytophagales</taxon>
        <taxon>Cyclobacteriaceae</taxon>
        <taxon>Algoriphagus</taxon>
    </lineage>
</organism>
<dbReference type="EMBL" id="FOVW01000006">
    <property type="protein sequence ID" value="SFO41472.1"/>
    <property type="molecule type" value="Genomic_DNA"/>
</dbReference>
<accession>A0A1I5GZP9</accession>
<reference evidence="4" key="1">
    <citation type="submission" date="2016-10" db="EMBL/GenBank/DDBJ databases">
        <authorList>
            <person name="Varghese N."/>
            <person name="Submissions S."/>
        </authorList>
    </citation>
    <scope>NUCLEOTIDE SEQUENCE [LARGE SCALE GENOMIC DNA]</scope>
    <source>
        <strain evidence="4">DSM 15282</strain>
    </source>
</reference>
<evidence type="ECO:0000313" key="4">
    <source>
        <dbReference type="Proteomes" id="UP000199564"/>
    </source>
</evidence>
<dbReference type="RefSeq" id="WP_091654084.1">
    <property type="nucleotide sequence ID" value="NZ_FOVW01000006.1"/>
</dbReference>
<protein>
    <submittedName>
        <fullName evidence="3">Uncharacterized protein</fullName>
    </submittedName>
</protein>
<name>A0A1I5GZP9_9BACT</name>
<keyword evidence="2" id="KW-1133">Transmembrane helix</keyword>
<keyword evidence="1" id="KW-0175">Coiled coil</keyword>
<evidence type="ECO:0000313" key="3">
    <source>
        <dbReference type="EMBL" id="SFO41472.1"/>
    </source>
</evidence>
<feature type="transmembrane region" description="Helical" evidence="2">
    <location>
        <begin position="125"/>
        <end position="146"/>
    </location>
</feature>
<feature type="coiled-coil region" evidence="1">
    <location>
        <begin position="68"/>
        <end position="95"/>
    </location>
</feature>
<dbReference type="Proteomes" id="UP000199564">
    <property type="component" value="Unassembled WGS sequence"/>
</dbReference>